<evidence type="ECO:0000313" key="5">
    <source>
        <dbReference type="Proteomes" id="UP000747542"/>
    </source>
</evidence>
<protein>
    <submittedName>
        <fullName evidence="4">Uncharacterized protein</fullName>
    </submittedName>
</protein>
<feature type="transmembrane region" description="Helical" evidence="3">
    <location>
        <begin position="12"/>
        <end position="34"/>
    </location>
</feature>
<evidence type="ECO:0000256" key="1">
    <source>
        <dbReference type="SAM" id="Coils"/>
    </source>
</evidence>
<reference evidence="4" key="1">
    <citation type="journal article" date="2021" name="Sci. Adv.">
        <title>The American lobster genome reveals insights on longevity, neural, and immune adaptations.</title>
        <authorList>
            <person name="Polinski J.M."/>
            <person name="Zimin A.V."/>
            <person name="Clark K.F."/>
            <person name="Kohn A.B."/>
            <person name="Sadowski N."/>
            <person name="Timp W."/>
            <person name="Ptitsyn A."/>
            <person name="Khanna P."/>
            <person name="Romanova D.Y."/>
            <person name="Williams P."/>
            <person name="Greenwood S.J."/>
            <person name="Moroz L.L."/>
            <person name="Walt D.R."/>
            <person name="Bodnar A.G."/>
        </authorList>
    </citation>
    <scope>NUCLEOTIDE SEQUENCE</scope>
    <source>
        <strain evidence="4">GMGI-L3</strain>
    </source>
</reference>
<sequence>MTAYRRDKSTRVQIVKMVCVTLVASAVIIGFFILTSNYLASRACVCHHEEHGHKNLHAASFLEIPRSEALVGNKVEDNQLEEQKGEQQKLMPDMGNNNLDAEDDKAQPPVVDLPIPTREEEVEEILEKVMEVEETEKVLEEAIREEDEQEALQDIMRAQMDHMKKIKLPIDLILGNPSLAIIVTCEDNNDDNEEQQQQQGPVSGPFMLPPGPRRLGPPLSILAPIMKMLSAKAASRAAARSLLPINGPQPMPFSPAPLPCPVNSPFPCVMVSPNNQMPPKGAPLSGRIPIPHNLPPPAHRVLKAEPQHHIHLSNGPMPFPGPKPRIILTPFNAPMLSEPKMDDGPRHRMLPFPFRPFVRMSPRMSMSPGGPRLLGSPERMDGPISPGSLHRGALPLPQGNNQQKNIVRVMPEAQARALPNPVNLPPFRLLPERMLAPAPPVSMIGGNRPITHMEMHAPPTPRNQESRRRTLEFGPPRVHTVIGPAHSNFPPQKQHAPQPQIERRFPFHVSKDIHISPIPKDVMTPPKPIAILQHNPPIAGTLPPPPKFAPEGRTGIVPEINPEAETFVKPPPPHNQEVSQPPNQQEVPRRHHLLVN</sequence>
<keyword evidence="3" id="KW-0472">Membrane</keyword>
<evidence type="ECO:0000313" key="4">
    <source>
        <dbReference type="EMBL" id="KAG7159904.1"/>
    </source>
</evidence>
<comment type="caution">
    <text evidence="4">The sequence shown here is derived from an EMBL/GenBank/DDBJ whole genome shotgun (WGS) entry which is preliminary data.</text>
</comment>
<keyword evidence="3" id="KW-0812">Transmembrane</keyword>
<evidence type="ECO:0000256" key="2">
    <source>
        <dbReference type="SAM" id="MobiDB-lite"/>
    </source>
</evidence>
<gene>
    <name evidence="4" type="ORF">Hamer_G017337</name>
</gene>
<feature type="compositionally biased region" description="Polar residues" evidence="2">
    <location>
        <begin position="576"/>
        <end position="586"/>
    </location>
</feature>
<proteinExistence type="predicted"/>
<evidence type="ECO:0000256" key="3">
    <source>
        <dbReference type="SAM" id="Phobius"/>
    </source>
</evidence>
<name>A0A8J5MQE8_HOMAM</name>
<feature type="coiled-coil region" evidence="1">
    <location>
        <begin position="122"/>
        <end position="152"/>
    </location>
</feature>
<feature type="region of interest" description="Disordered" evidence="2">
    <location>
        <begin position="189"/>
        <end position="213"/>
    </location>
</feature>
<dbReference type="EMBL" id="JAHLQT010031743">
    <property type="protein sequence ID" value="KAG7159904.1"/>
    <property type="molecule type" value="Genomic_DNA"/>
</dbReference>
<feature type="region of interest" description="Disordered" evidence="2">
    <location>
        <begin position="563"/>
        <end position="596"/>
    </location>
</feature>
<dbReference type="Proteomes" id="UP000747542">
    <property type="component" value="Unassembled WGS sequence"/>
</dbReference>
<accession>A0A8J5MQE8</accession>
<organism evidence="4 5">
    <name type="scientific">Homarus americanus</name>
    <name type="common">American lobster</name>
    <dbReference type="NCBI Taxonomy" id="6706"/>
    <lineage>
        <taxon>Eukaryota</taxon>
        <taxon>Metazoa</taxon>
        <taxon>Ecdysozoa</taxon>
        <taxon>Arthropoda</taxon>
        <taxon>Crustacea</taxon>
        <taxon>Multicrustacea</taxon>
        <taxon>Malacostraca</taxon>
        <taxon>Eumalacostraca</taxon>
        <taxon>Eucarida</taxon>
        <taxon>Decapoda</taxon>
        <taxon>Pleocyemata</taxon>
        <taxon>Astacidea</taxon>
        <taxon>Nephropoidea</taxon>
        <taxon>Nephropidae</taxon>
        <taxon>Homarus</taxon>
    </lineage>
</organism>
<feature type="region of interest" description="Disordered" evidence="2">
    <location>
        <begin position="79"/>
        <end position="112"/>
    </location>
</feature>
<keyword evidence="1" id="KW-0175">Coiled coil</keyword>
<keyword evidence="5" id="KW-1185">Reference proteome</keyword>
<keyword evidence="3" id="KW-1133">Transmembrane helix</keyword>
<dbReference type="AlphaFoldDB" id="A0A8J5MQE8"/>